<feature type="transmembrane region" description="Helical" evidence="7">
    <location>
        <begin position="70"/>
        <end position="91"/>
    </location>
</feature>
<evidence type="ECO:0000256" key="3">
    <source>
        <dbReference type="ARBA" id="ARBA00022475"/>
    </source>
</evidence>
<feature type="transmembrane region" description="Helical" evidence="7">
    <location>
        <begin position="9"/>
        <end position="31"/>
    </location>
</feature>
<keyword evidence="10" id="KW-1185">Reference proteome</keyword>
<gene>
    <name evidence="9" type="ORF">LIZ65_08545</name>
</gene>
<feature type="transmembrane region" description="Helical" evidence="7">
    <location>
        <begin position="135"/>
        <end position="154"/>
    </location>
</feature>
<dbReference type="Gene3D" id="1.10.3720.10">
    <property type="entry name" value="MetI-like"/>
    <property type="match status" value="1"/>
</dbReference>
<proteinExistence type="inferred from homology"/>
<name>A0ABS8DFZ8_9FIRM</name>
<reference evidence="9 10" key="1">
    <citation type="submission" date="2021-10" db="EMBL/GenBank/DDBJ databases">
        <title>Collection of gut derived symbiotic bacterial strains cultured from healthy donors.</title>
        <authorList>
            <person name="Lin H."/>
            <person name="Littmann E."/>
            <person name="Kohout C."/>
            <person name="Pamer E.G."/>
        </authorList>
    </citation>
    <scope>NUCLEOTIDE SEQUENCE [LARGE SCALE GENOMIC DNA]</scope>
    <source>
        <strain evidence="9 10">DFI.1.165</strain>
    </source>
</reference>
<dbReference type="CDD" id="cd06261">
    <property type="entry name" value="TM_PBP2"/>
    <property type="match status" value="1"/>
</dbReference>
<dbReference type="SUPFAM" id="SSF161098">
    <property type="entry name" value="MetI-like"/>
    <property type="match status" value="1"/>
</dbReference>
<evidence type="ECO:0000313" key="9">
    <source>
        <dbReference type="EMBL" id="MCB7387337.1"/>
    </source>
</evidence>
<sequence>MKKAKIKHVLLCLLAVVIALVWVFPIIYMIVSSFKAEVDVVVPGFIFSPTLENYKTVLSDTFFQYLGNSVMITLGTVILTVLLAVPAGYALVFTPLKNPNNVYFWFVSTTFLPAIAVIIPVYLIFQRIGLVDNPLALVILYCGAGVPLMVWLVTNFFKEVPLEIVEAAELDGCNRLQAFSKIMLPLVRNGIFSAALLVFIITWNEFFFAVTITYTEAATLPVYMSKYMTQQGYFWGKMCATGTLICIIPIILGFFTQKALVKGLTSGSVKG</sequence>
<comment type="similarity">
    <text evidence="7">Belongs to the binding-protein-dependent transport system permease family.</text>
</comment>
<evidence type="ECO:0000313" key="10">
    <source>
        <dbReference type="Proteomes" id="UP001299546"/>
    </source>
</evidence>
<evidence type="ECO:0000256" key="4">
    <source>
        <dbReference type="ARBA" id="ARBA00022692"/>
    </source>
</evidence>
<dbReference type="InterPro" id="IPR000515">
    <property type="entry name" value="MetI-like"/>
</dbReference>
<keyword evidence="6 7" id="KW-0472">Membrane</keyword>
<dbReference type="PROSITE" id="PS50928">
    <property type="entry name" value="ABC_TM1"/>
    <property type="match status" value="1"/>
</dbReference>
<dbReference type="PANTHER" id="PTHR32243">
    <property type="entry name" value="MALTOSE TRANSPORT SYSTEM PERMEASE-RELATED"/>
    <property type="match status" value="1"/>
</dbReference>
<evidence type="ECO:0000256" key="6">
    <source>
        <dbReference type="ARBA" id="ARBA00023136"/>
    </source>
</evidence>
<comment type="subcellular location">
    <subcellularLocation>
        <location evidence="1 7">Cell membrane</location>
        <topology evidence="1 7">Multi-pass membrane protein</topology>
    </subcellularLocation>
</comment>
<dbReference type="PANTHER" id="PTHR32243:SF18">
    <property type="entry name" value="INNER MEMBRANE ABC TRANSPORTER PERMEASE PROTEIN YCJP"/>
    <property type="match status" value="1"/>
</dbReference>
<dbReference type="InterPro" id="IPR035906">
    <property type="entry name" value="MetI-like_sf"/>
</dbReference>
<keyword evidence="2 7" id="KW-0813">Transport</keyword>
<dbReference type="InterPro" id="IPR050901">
    <property type="entry name" value="BP-dep_ABC_trans_perm"/>
</dbReference>
<evidence type="ECO:0000256" key="7">
    <source>
        <dbReference type="RuleBase" id="RU363032"/>
    </source>
</evidence>
<comment type="caution">
    <text evidence="9">The sequence shown here is derived from an EMBL/GenBank/DDBJ whole genome shotgun (WGS) entry which is preliminary data.</text>
</comment>
<dbReference type="Proteomes" id="UP001299546">
    <property type="component" value="Unassembled WGS sequence"/>
</dbReference>
<evidence type="ECO:0000256" key="5">
    <source>
        <dbReference type="ARBA" id="ARBA00022989"/>
    </source>
</evidence>
<evidence type="ECO:0000259" key="8">
    <source>
        <dbReference type="PROSITE" id="PS50928"/>
    </source>
</evidence>
<protein>
    <submittedName>
        <fullName evidence="9">Carbohydrate ABC transporter permease</fullName>
    </submittedName>
</protein>
<accession>A0ABS8DFZ8</accession>
<feature type="transmembrane region" description="Helical" evidence="7">
    <location>
        <begin position="191"/>
        <end position="214"/>
    </location>
</feature>
<feature type="transmembrane region" description="Helical" evidence="7">
    <location>
        <begin position="234"/>
        <end position="255"/>
    </location>
</feature>
<organism evidence="9 10">
    <name type="scientific">Bariatricus massiliensis</name>
    <dbReference type="NCBI Taxonomy" id="1745713"/>
    <lineage>
        <taxon>Bacteria</taxon>
        <taxon>Bacillati</taxon>
        <taxon>Bacillota</taxon>
        <taxon>Clostridia</taxon>
        <taxon>Lachnospirales</taxon>
        <taxon>Lachnospiraceae</taxon>
        <taxon>Bariatricus</taxon>
    </lineage>
</organism>
<dbReference type="EMBL" id="JAJCIS010000004">
    <property type="protein sequence ID" value="MCB7387337.1"/>
    <property type="molecule type" value="Genomic_DNA"/>
</dbReference>
<evidence type="ECO:0000256" key="1">
    <source>
        <dbReference type="ARBA" id="ARBA00004651"/>
    </source>
</evidence>
<keyword evidence="5 7" id="KW-1133">Transmembrane helix</keyword>
<evidence type="ECO:0000256" key="2">
    <source>
        <dbReference type="ARBA" id="ARBA00022448"/>
    </source>
</evidence>
<feature type="domain" description="ABC transmembrane type-1" evidence="8">
    <location>
        <begin position="66"/>
        <end position="256"/>
    </location>
</feature>
<dbReference type="Pfam" id="PF00528">
    <property type="entry name" value="BPD_transp_1"/>
    <property type="match status" value="1"/>
</dbReference>
<feature type="transmembrane region" description="Helical" evidence="7">
    <location>
        <begin position="103"/>
        <end position="123"/>
    </location>
</feature>
<keyword evidence="3" id="KW-1003">Cell membrane</keyword>
<keyword evidence="4 7" id="KW-0812">Transmembrane</keyword>
<dbReference type="RefSeq" id="WP_066737794.1">
    <property type="nucleotide sequence ID" value="NZ_JAJCIQ010000005.1"/>
</dbReference>